<keyword evidence="5" id="KW-1185">Reference proteome</keyword>
<name>A0AAP0DG06_9ASTR</name>
<dbReference type="Proteomes" id="UP001408789">
    <property type="component" value="Unassembled WGS sequence"/>
</dbReference>
<dbReference type="PANTHER" id="PTHR32295:SF268">
    <property type="entry name" value="IQ MOTIF, EF-HAND BINDING SITE-RELATED"/>
    <property type="match status" value="1"/>
</dbReference>
<feature type="region of interest" description="Disordered" evidence="3">
    <location>
        <begin position="18"/>
        <end position="47"/>
    </location>
</feature>
<dbReference type="EMBL" id="JBCNJP010000010">
    <property type="protein sequence ID" value="KAK9072410.1"/>
    <property type="molecule type" value="Genomic_DNA"/>
</dbReference>
<dbReference type="AlphaFoldDB" id="A0AAP0DG06"/>
<evidence type="ECO:0000313" key="5">
    <source>
        <dbReference type="Proteomes" id="UP001408789"/>
    </source>
</evidence>
<dbReference type="GO" id="GO:0005516">
    <property type="term" value="F:calmodulin binding"/>
    <property type="evidence" value="ECO:0007669"/>
    <property type="project" value="UniProtKB-KW"/>
</dbReference>
<organism evidence="4 5">
    <name type="scientific">Deinandra increscens subsp. villosa</name>
    <dbReference type="NCBI Taxonomy" id="3103831"/>
    <lineage>
        <taxon>Eukaryota</taxon>
        <taxon>Viridiplantae</taxon>
        <taxon>Streptophyta</taxon>
        <taxon>Embryophyta</taxon>
        <taxon>Tracheophyta</taxon>
        <taxon>Spermatophyta</taxon>
        <taxon>Magnoliopsida</taxon>
        <taxon>eudicotyledons</taxon>
        <taxon>Gunneridae</taxon>
        <taxon>Pentapetalae</taxon>
        <taxon>asterids</taxon>
        <taxon>campanulids</taxon>
        <taxon>Asterales</taxon>
        <taxon>Asteraceae</taxon>
        <taxon>Asteroideae</taxon>
        <taxon>Heliantheae alliance</taxon>
        <taxon>Madieae</taxon>
        <taxon>Madiinae</taxon>
        <taxon>Deinandra</taxon>
    </lineage>
</organism>
<protein>
    <submittedName>
        <fullName evidence="4">Uncharacterized protein</fullName>
    </submittedName>
</protein>
<sequence length="126" mass="14931">MKQMQLLVRVQTQIQSQRIQMLKSQAHKPQPSNNNSHPQSEMGDEYWDDSLITKEEKEARLKRKEDAAIRREKAMAYAYSHQPHLLGRHKLAPTSSLIHQLHQTDRLTILEQEKQFRFIQTRMMIA</sequence>
<reference evidence="4 5" key="1">
    <citation type="submission" date="2024-04" db="EMBL/GenBank/DDBJ databases">
        <title>The reference genome of an endangered Asteraceae, Deinandra increscens subsp. villosa, native to the Central Coast of California.</title>
        <authorList>
            <person name="Guilliams M."/>
            <person name="Hasenstab-Lehman K."/>
            <person name="Meyer R."/>
            <person name="Mcevoy S."/>
        </authorList>
    </citation>
    <scope>NUCLEOTIDE SEQUENCE [LARGE SCALE GENOMIC DNA]</scope>
    <source>
        <tissue evidence="4">Leaf</tissue>
    </source>
</reference>
<accession>A0AAP0DG06</accession>
<gene>
    <name evidence="4" type="ORF">SSX86_008844</name>
</gene>
<evidence type="ECO:0000313" key="4">
    <source>
        <dbReference type="EMBL" id="KAK9072410.1"/>
    </source>
</evidence>
<comment type="caution">
    <text evidence="4">The sequence shown here is derived from an EMBL/GenBank/DDBJ whole genome shotgun (WGS) entry which is preliminary data.</text>
</comment>
<feature type="compositionally biased region" description="Polar residues" evidence="3">
    <location>
        <begin position="30"/>
        <end position="39"/>
    </location>
</feature>
<evidence type="ECO:0000256" key="1">
    <source>
        <dbReference type="ARBA" id="ARBA00022860"/>
    </source>
</evidence>
<dbReference type="PANTHER" id="PTHR32295">
    <property type="entry name" value="IQ-DOMAIN 5-RELATED"/>
    <property type="match status" value="1"/>
</dbReference>
<proteinExistence type="inferred from homology"/>
<comment type="similarity">
    <text evidence="2">Belongs to the IQD family.</text>
</comment>
<keyword evidence="1" id="KW-0112">Calmodulin-binding</keyword>
<evidence type="ECO:0000256" key="2">
    <source>
        <dbReference type="ARBA" id="ARBA00024341"/>
    </source>
</evidence>
<evidence type="ECO:0000256" key="3">
    <source>
        <dbReference type="SAM" id="MobiDB-lite"/>
    </source>
</evidence>